<evidence type="ECO:0000256" key="3">
    <source>
        <dbReference type="ARBA" id="ARBA00022692"/>
    </source>
</evidence>
<dbReference type="PANTHER" id="PTHR48041">
    <property type="entry name" value="ABC TRANSPORTER G FAMILY MEMBER 28"/>
    <property type="match status" value="1"/>
</dbReference>
<feature type="domain" description="ABC transporter" evidence="6">
    <location>
        <begin position="8"/>
        <end position="63"/>
    </location>
</feature>
<evidence type="ECO:0000256" key="5">
    <source>
        <dbReference type="ARBA" id="ARBA00023136"/>
    </source>
</evidence>
<dbReference type="SUPFAM" id="SSF52540">
    <property type="entry name" value="P-loop containing nucleoside triphosphate hydrolases"/>
    <property type="match status" value="1"/>
</dbReference>
<comment type="subcellular location">
    <subcellularLocation>
        <location evidence="1">Membrane</location>
        <topology evidence="1">Multi-pass membrane protein</topology>
    </subcellularLocation>
</comment>
<dbReference type="AlphaFoldDB" id="A0A8H3C8Z9"/>
<dbReference type="InterPro" id="IPR050352">
    <property type="entry name" value="ABCG_transporters"/>
</dbReference>
<organism evidence="8 9">
    <name type="scientific">Rhizoctonia solani</name>
    <dbReference type="NCBI Taxonomy" id="456999"/>
    <lineage>
        <taxon>Eukaryota</taxon>
        <taxon>Fungi</taxon>
        <taxon>Dikarya</taxon>
        <taxon>Basidiomycota</taxon>
        <taxon>Agaricomycotina</taxon>
        <taxon>Agaricomycetes</taxon>
        <taxon>Cantharellales</taxon>
        <taxon>Ceratobasidiaceae</taxon>
        <taxon>Rhizoctonia</taxon>
    </lineage>
</organism>
<dbReference type="GO" id="GO:0016887">
    <property type="term" value="F:ATP hydrolysis activity"/>
    <property type="evidence" value="ECO:0007669"/>
    <property type="project" value="InterPro"/>
</dbReference>
<dbReference type="EMBL" id="CAJMWS010001190">
    <property type="protein sequence ID" value="CAE6474802.1"/>
    <property type="molecule type" value="Genomic_DNA"/>
</dbReference>
<reference evidence="8" key="1">
    <citation type="submission" date="2021-01" db="EMBL/GenBank/DDBJ databases">
        <authorList>
            <person name="Kaushik A."/>
        </authorList>
    </citation>
    <scope>NUCLEOTIDE SEQUENCE</scope>
    <source>
        <strain evidence="8">AG1-1C</strain>
    </source>
</reference>
<dbReference type="GO" id="GO:0016020">
    <property type="term" value="C:membrane"/>
    <property type="evidence" value="ECO:0007669"/>
    <property type="project" value="UniProtKB-SubCell"/>
</dbReference>
<evidence type="ECO:0000259" key="7">
    <source>
        <dbReference type="Pfam" id="PF19055"/>
    </source>
</evidence>
<dbReference type="InterPro" id="IPR003439">
    <property type="entry name" value="ABC_transporter-like_ATP-bd"/>
</dbReference>
<proteinExistence type="predicted"/>
<evidence type="ECO:0000313" key="8">
    <source>
        <dbReference type="EMBL" id="CAE6474802.1"/>
    </source>
</evidence>
<keyword evidence="5" id="KW-0472">Membrane</keyword>
<name>A0A8H3C8Z9_9AGAM</name>
<dbReference type="Pfam" id="PF00005">
    <property type="entry name" value="ABC_tran"/>
    <property type="match status" value="1"/>
</dbReference>
<evidence type="ECO:0000256" key="2">
    <source>
        <dbReference type="ARBA" id="ARBA00022448"/>
    </source>
</evidence>
<evidence type="ECO:0008006" key="10">
    <source>
        <dbReference type="Google" id="ProtNLM"/>
    </source>
</evidence>
<dbReference type="Pfam" id="PF19055">
    <property type="entry name" value="ABC2_membrane_7"/>
    <property type="match status" value="1"/>
</dbReference>
<evidence type="ECO:0000256" key="1">
    <source>
        <dbReference type="ARBA" id="ARBA00004141"/>
    </source>
</evidence>
<comment type="caution">
    <text evidence="8">The sequence shown here is derived from an EMBL/GenBank/DDBJ whole genome shotgun (WGS) entry which is preliminary data.</text>
</comment>
<evidence type="ECO:0000313" key="9">
    <source>
        <dbReference type="Proteomes" id="UP000663846"/>
    </source>
</evidence>
<sequence length="264" mass="29262">MSRKSKIARAEEVMKMLGLDLCADNLVGGELLKGISGGEKRRLSLAVQMINDPAILIVDEPTSGLDALTANNVMTALNDIARSGRTIILSIHQPRSDIYVDKLDNIILLVKGGQVAYAGPRTEVGPTLASAGYPIPPLYNPADWLLDLASVDLRGDQETATRQRVAKLVEHWAGAHREKQELDLKDKEEDLLQVGVQEDKFTPMWIALPLIVERGDSKQFSGLGYNNSPSLGYYFYYFISDLSMVHREDKIVLVTSKKWSPQLQ</sequence>
<accession>A0A8H3C8Z9</accession>
<protein>
    <recommendedName>
        <fullName evidence="10">ABC transporter domain-containing protein</fullName>
    </recommendedName>
</protein>
<dbReference type="GO" id="GO:0140359">
    <property type="term" value="F:ABC-type transporter activity"/>
    <property type="evidence" value="ECO:0007669"/>
    <property type="project" value="InterPro"/>
</dbReference>
<dbReference type="Gene3D" id="3.40.50.300">
    <property type="entry name" value="P-loop containing nucleotide triphosphate hydrolases"/>
    <property type="match status" value="1"/>
</dbReference>
<dbReference type="GO" id="GO:0005524">
    <property type="term" value="F:ATP binding"/>
    <property type="evidence" value="ECO:0007669"/>
    <property type="project" value="InterPro"/>
</dbReference>
<dbReference type="InterPro" id="IPR043926">
    <property type="entry name" value="ABCG_dom"/>
</dbReference>
<keyword evidence="3" id="KW-0812">Transmembrane</keyword>
<keyword evidence="2" id="KW-0813">Transport</keyword>
<dbReference type="PANTHER" id="PTHR48041:SF119">
    <property type="entry name" value="ROA1P"/>
    <property type="match status" value="1"/>
</dbReference>
<dbReference type="Proteomes" id="UP000663846">
    <property type="component" value="Unassembled WGS sequence"/>
</dbReference>
<dbReference type="InterPro" id="IPR027417">
    <property type="entry name" value="P-loop_NTPase"/>
</dbReference>
<keyword evidence="4" id="KW-1133">Transmembrane helix</keyword>
<gene>
    <name evidence="8" type="ORF">RDB_LOCUS182380</name>
</gene>
<evidence type="ECO:0000259" key="6">
    <source>
        <dbReference type="Pfam" id="PF00005"/>
    </source>
</evidence>
<feature type="domain" description="ABC transporter family G" evidence="7">
    <location>
        <begin position="92"/>
        <end position="149"/>
    </location>
</feature>
<evidence type="ECO:0000256" key="4">
    <source>
        <dbReference type="ARBA" id="ARBA00022989"/>
    </source>
</evidence>